<keyword evidence="8" id="KW-1185">Reference proteome</keyword>
<evidence type="ECO:0000256" key="4">
    <source>
        <dbReference type="PIRNR" id="PIRNR005690"/>
    </source>
</evidence>
<comment type="subcellular location">
    <subcellularLocation>
        <location evidence="4">Cell membrane</location>
    </subcellularLocation>
    <subcellularLocation>
        <location evidence="1">Membrane</location>
        <topology evidence="1">Multi-pass membrane protein</topology>
    </subcellularLocation>
</comment>
<accession>A0A323TKP5</accession>
<evidence type="ECO:0000256" key="1">
    <source>
        <dbReference type="ARBA" id="ARBA00004141"/>
    </source>
</evidence>
<name>A0A323TKP5_9BACI</name>
<gene>
    <name evidence="7" type="ORF">CR194_06550</name>
</gene>
<dbReference type="Pfam" id="PF03323">
    <property type="entry name" value="GerA"/>
    <property type="match status" value="1"/>
</dbReference>
<feature type="transmembrane region" description="Helical" evidence="6">
    <location>
        <begin position="426"/>
        <end position="452"/>
    </location>
</feature>
<evidence type="ECO:0000256" key="5">
    <source>
        <dbReference type="SAM" id="MobiDB-lite"/>
    </source>
</evidence>
<comment type="similarity">
    <text evidence="2 4">Belongs to the GerABKA family.</text>
</comment>
<dbReference type="GO" id="GO:0005886">
    <property type="term" value="C:plasma membrane"/>
    <property type="evidence" value="ECO:0007669"/>
    <property type="project" value="UniProtKB-SubCell"/>
</dbReference>
<evidence type="ECO:0000256" key="6">
    <source>
        <dbReference type="SAM" id="Phobius"/>
    </source>
</evidence>
<keyword evidence="3 4" id="KW-0472">Membrane</keyword>
<keyword evidence="6" id="KW-0812">Transmembrane</keyword>
<dbReference type="Proteomes" id="UP000248214">
    <property type="component" value="Unassembled WGS sequence"/>
</dbReference>
<feature type="transmembrane region" description="Helical" evidence="6">
    <location>
        <begin position="304"/>
        <end position="323"/>
    </location>
</feature>
<dbReference type="InterPro" id="IPR050768">
    <property type="entry name" value="UPF0353/GerABKA_families"/>
</dbReference>
<evidence type="ECO:0000256" key="3">
    <source>
        <dbReference type="ARBA" id="ARBA00023136"/>
    </source>
</evidence>
<evidence type="ECO:0000313" key="8">
    <source>
        <dbReference type="Proteomes" id="UP000248214"/>
    </source>
</evidence>
<dbReference type="EMBL" id="PDOD01000001">
    <property type="protein sequence ID" value="PYZ95170.1"/>
    <property type="molecule type" value="Genomic_DNA"/>
</dbReference>
<feature type="transmembrane region" description="Helical" evidence="6">
    <location>
        <begin position="397"/>
        <end position="414"/>
    </location>
</feature>
<dbReference type="OrthoDB" id="9772630at2"/>
<dbReference type="PANTHER" id="PTHR22550:SF5">
    <property type="entry name" value="LEUCINE ZIPPER PROTEIN 4"/>
    <property type="match status" value="1"/>
</dbReference>
<dbReference type="AlphaFoldDB" id="A0A323TKP5"/>
<feature type="region of interest" description="Disordered" evidence="5">
    <location>
        <begin position="1"/>
        <end position="23"/>
    </location>
</feature>
<reference evidence="7 8" key="1">
    <citation type="submission" date="2017-10" db="EMBL/GenBank/DDBJ databases">
        <title>Bacillus sp. nov., a halophilic bacterium isolated from a Keqin Lake.</title>
        <authorList>
            <person name="Wang H."/>
        </authorList>
    </citation>
    <scope>NUCLEOTIDE SEQUENCE [LARGE SCALE GENOMIC DNA]</scope>
    <source>
        <strain evidence="7 8">KQ-12</strain>
    </source>
</reference>
<evidence type="ECO:0000256" key="2">
    <source>
        <dbReference type="ARBA" id="ARBA00005278"/>
    </source>
</evidence>
<dbReference type="GO" id="GO:0009847">
    <property type="term" value="P:spore germination"/>
    <property type="evidence" value="ECO:0007669"/>
    <property type="project" value="UniProtKB-UniRule"/>
</dbReference>
<feature type="compositionally biased region" description="Polar residues" evidence="5">
    <location>
        <begin position="1"/>
        <end position="11"/>
    </location>
</feature>
<dbReference type="RefSeq" id="WP_110608805.1">
    <property type="nucleotide sequence ID" value="NZ_PDOD01000001.1"/>
</dbReference>
<dbReference type="PANTHER" id="PTHR22550">
    <property type="entry name" value="SPORE GERMINATION PROTEIN"/>
    <property type="match status" value="1"/>
</dbReference>
<evidence type="ECO:0000313" key="7">
    <source>
        <dbReference type="EMBL" id="PYZ95170.1"/>
    </source>
</evidence>
<sequence length="501" mass="55951">MKLLNWLTNSSKNERHSHSSQSQLITEDTIKETFKSCGDVSVDEMTFTSPSNEEKVIFLYSEGLTNTHLIEDDIIPRLDRYFRTAQKFDKQEMIEKMKLSAIVEISERKDLPIKLFKGNLLVFFPSNGYTLSIDISEIPGRNPEETNAEVSVKGARDGFIENIKVNVALIRKRLPTESLKYESFTIGDRSHTEVGLMYVNDIINPAILKEVKKRLKTLKIDGLMNSNTLVEMLSSERFQVLPSLQYTGRPDYSANALLRGRFILLIDGAPTVLVGPVNLFLLLKSGEDAEYISFYNSFERILRIIGLSIAIFLPGFWVAITTYHQDQIPVLLLATLSTSRRGVPFPTAVEALLMLGLFELFREAGSRMPSAIGQTLTVVGGLIIGDAAIRAGFTNPGLIVVIATSLVATFTLVNQSMIGVFSILRIIVVFISSFLGIFGFLISAFSILLYMANLRSFGIPYLVPLSPLSSFRDFKDTILNSSAKKKQARPDFLNTKDSTRK</sequence>
<dbReference type="PIRSF" id="PIRSF005690">
    <property type="entry name" value="GerBA"/>
    <property type="match status" value="1"/>
</dbReference>
<organism evidence="7 8">
    <name type="scientific">Salipaludibacillus keqinensis</name>
    <dbReference type="NCBI Taxonomy" id="2045207"/>
    <lineage>
        <taxon>Bacteria</taxon>
        <taxon>Bacillati</taxon>
        <taxon>Bacillota</taxon>
        <taxon>Bacilli</taxon>
        <taxon>Bacillales</taxon>
        <taxon>Bacillaceae</taxon>
    </lineage>
</organism>
<proteinExistence type="inferred from homology"/>
<comment type="caution">
    <text evidence="7">The sequence shown here is derived from an EMBL/GenBank/DDBJ whole genome shotgun (WGS) entry which is preliminary data.</text>
</comment>
<dbReference type="InterPro" id="IPR004995">
    <property type="entry name" value="Spore_Ger"/>
</dbReference>
<protein>
    <submittedName>
        <fullName evidence="7">Spore germination protein</fullName>
    </submittedName>
</protein>
<feature type="transmembrane region" description="Helical" evidence="6">
    <location>
        <begin position="262"/>
        <end position="283"/>
    </location>
</feature>
<keyword evidence="6" id="KW-1133">Transmembrane helix</keyword>